<feature type="domain" description="Protein kinase" evidence="5">
    <location>
        <begin position="1"/>
        <end position="251"/>
    </location>
</feature>
<dbReference type="SUPFAM" id="SSF56112">
    <property type="entry name" value="Protein kinase-like (PK-like)"/>
    <property type="match status" value="1"/>
</dbReference>
<evidence type="ECO:0000256" key="2">
    <source>
        <dbReference type="ARBA" id="ARBA00022741"/>
    </source>
</evidence>
<reference evidence="6 7" key="1">
    <citation type="submission" date="2018-07" db="EMBL/GenBank/DDBJ databases">
        <title>Comparative genomes isolates from brazilian mangrove.</title>
        <authorList>
            <person name="De Araujo J.E."/>
            <person name="Taketani R.G."/>
            <person name="Silva M.C.P."/>
            <person name="Lourenco M.V."/>
            <person name="Oliveira V.M."/>
            <person name="Andreote F.D."/>
        </authorList>
    </citation>
    <scope>NUCLEOTIDE SEQUENCE [LARGE SCALE GENOMIC DNA]</scope>
    <source>
        <strain evidence="6 7">HEX PRIS-MGV</strain>
    </source>
</reference>
<dbReference type="InterPro" id="IPR011009">
    <property type="entry name" value="Kinase-like_dom_sf"/>
</dbReference>
<dbReference type="Pfam" id="PF00069">
    <property type="entry name" value="Pkinase"/>
    <property type="match status" value="1"/>
</dbReference>
<dbReference type="Gene3D" id="3.30.200.20">
    <property type="entry name" value="Phosphorylase Kinase, domain 1"/>
    <property type="match status" value="1"/>
</dbReference>
<proteinExistence type="predicted"/>
<dbReference type="GO" id="GO:0005524">
    <property type="term" value="F:ATP binding"/>
    <property type="evidence" value="ECO:0007669"/>
    <property type="project" value="UniProtKB-KW"/>
</dbReference>
<evidence type="ECO:0000313" key="6">
    <source>
        <dbReference type="EMBL" id="RCS51834.1"/>
    </source>
</evidence>
<dbReference type="PROSITE" id="PS50011">
    <property type="entry name" value="PROTEIN_KINASE_DOM"/>
    <property type="match status" value="1"/>
</dbReference>
<evidence type="ECO:0000256" key="3">
    <source>
        <dbReference type="ARBA" id="ARBA00022777"/>
    </source>
</evidence>
<dbReference type="PANTHER" id="PTHR43289:SF6">
    <property type="entry name" value="SERINE_THREONINE-PROTEIN KINASE NEKL-3"/>
    <property type="match status" value="1"/>
</dbReference>
<keyword evidence="3 6" id="KW-0418">Kinase</keyword>
<gene>
    <name evidence="6" type="ORF">DTL42_09735</name>
</gene>
<dbReference type="PROSITE" id="PS00108">
    <property type="entry name" value="PROTEIN_KINASE_ST"/>
    <property type="match status" value="1"/>
</dbReference>
<keyword evidence="2" id="KW-0547">Nucleotide-binding</keyword>
<dbReference type="CDD" id="cd14014">
    <property type="entry name" value="STKc_PknB_like"/>
    <property type="match status" value="1"/>
</dbReference>
<keyword evidence="1" id="KW-0808">Transferase</keyword>
<comment type="caution">
    <text evidence="6">The sequence shown here is derived from an EMBL/GenBank/DDBJ whole genome shotgun (WGS) entry which is preliminary data.</text>
</comment>
<dbReference type="EMBL" id="QPEX01000017">
    <property type="protein sequence ID" value="RCS51834.1"/>
    <property type="molecule type" value="Genomic_DNA"/>
</dbReference>
<keyword evidence="6" id="KW-0723">Serine/threonine-protein kinase</keyword>
<evidence type="ECO:0000256" key="4">
    <source>
        <dbReference type="ARBA" id="ARBA00022840"/>
    </source>
</evidence>
<keyword evidence="4" id="KW-0067">ATP-binding</keyword>
<dbReference type="InterPro" id="IPR000719">
    <property type="entry name" value="Prot_kinase_dom"/>
</dbReference>
<dbReference type="RefSeq" id="WP_114368542.1">
    <property type="nucleotide sequence ID" value="NZ_QPEX01000017.1"/>
</dbReference>
<evidence type="ECO:0000259" key="5">
    <source>
        <dbReference type="PROSITE" id="PS50011"/>
    </source>
</evidence>
<dbReference type="OrthoDB" id="6111975at2"/>
<name>A0A368KVW3_9BACT</name>
<dbReference type="PANTHER" id="PTHR43289">
    <property type="entry name" value="MITOGEN-ACTIVATED PROTEIN KINASE KINASE KINASE 20-RELATED"/>
    <property type="match status" value="1"/>
</dbReference>
<dbReference type="AlphaFoldDB" id="A0A368KVW3"/>
<dbReference type="GO" id="GO:0004674">
    <property type="term" value="F:protein serine/threonine kinase activity"/>
    <property type="evidence" value="ECO:0007669"/>
    <property type="project" value="UniProtKB-KW"/>
</dbReference>
<dbReference type="Proteomes" id="UP000253562">
    <property type="component" value="Unassembled WGS sequence"/>
</dbReference>
<dbReference type="SMART" id="SM00220">
    <property type="entry name" value="S_TKc"/>
    <property type="match status" value="1"/>
</dbReference>
<protein>
    <submittedName>
        <fullName evidence="6">Serine/threonine protein kinase</fullName>
    </submittedName>
</protein>
<organism evidence="6 7">
    <name type="scientific">Bremerella cremea</name>
    <dbReference type="NCBI Taxonomy" id="1031537"/>
    <lineage>
        <taxon>Bacteria</taxon>
        <taxon>Pseudomonadati</taxon>
        <taxon>Planctomycetota</taxon>
        <taxon>Planctomycetia</taxon>
        <taxon>Pirellulales</taxon>
        <taxon>Pirellulaceae</taxon>
        <taxon>Bremerella</taxon>
    </lineage>
</organism>
<evidence type="ECO:0000256" key="1">
    <source>
        <dbReference type="ARBA" id="ARBA00022679"/>
    </source>
</evidence>
<dbReference type="InterPro" id="IPR008271">
    <property type="entry name" value="Ser/Thr_kinase_AS"/>
</dbReference>
<sequence>MGTVFKSFDRSLNRFVSLKVMLPHLAASAAARKRFAREARAAAAVVNDHVLPIYGVDQWQGIPYLVSQYISGQSLQKRLNQEGPLELKEILRIGLQAERGLAAAHAQGLVHRDVKPSNILLDGTVERALLTDFGLARAVDDASLTCSGFLAGTPQYMSPEQSRGEAVDQRSDLFSLGGLLYAMATGNPPFQAETSLGVLRLINEQDSKRLKEVNSKLLVWLQTLIDKLMAKQPEDRFQSADEVANLLEQCLAHLQQPNHAEIPSELLPKSRWLSAGMFRVGIWGILLATLFGGGAFAWQAASEPADPIEGNWNGESWGNISLQRDEFDNLRGTFVEKDSQAKGTFTIEWSRIQQRYIGPWRNEKGARGKLSLRVVSGEIRGARTARQGKDDGSSPNLPALGDFRWMRAIEAKQMTATEVAEAVYQAIYEQNIPNIKRHLAKQNAMPSDSTGWVSHVAKTISSLSPHHPKVIVESDRAVAVFNSMKSPAEMRFQEGEDRLGERCHFVIELNRLNGVWSVWNINLWSEAKVKQWQEEVIQRVIARQQRPKPRPTIHLAAPSSEAEKALAALELVFFQDKARRKVPAILVGTESGTLAITSRLAVSAPKELPRATDQVFIDAPGNSPVEATYFPRGSTKELFFYHTAEQLSDFPLGEIATLRVGDKVSVVQPGSRMIILSDAAIVTKQNAWMYRVVSQQRNEMEEYRDLVVVDANLPPGTVVFKEGQLAGIVLCNKGEGKVESFVVPARRIQEAVQQLRDSKP</sequence>
<dbReference type="Gene3D" id="1.10.510.10">
    <property type="entry name" value="Transferase(Phosphotransferase) domain 1"/>
    <property type="match status" value="1"/>
</dbReference>
<evidence type="ECO:0000313" key="7">
    <source>
        <dbReference type="Proteomes" id="UP000253562"/>
    </source>
</evidence>
<accession>A0A368KVW3</accession>